<dbReference type="Proteomes" id="UP001153954">
    <property type="component" value="Unassembled WGS sequence"/>
</dbReference>
<accession>A0AAU9TI00</accession>
<dbReference type="EMBL" id="CAKOGL010000004">
    <property type="protein sequence ID" value="CAH2085743.1"/>
    <property type="molecule type" value="Genomic_DNA"/>
</dbReference>
<evidence type="ECO:0000313" key="6">
    <source>
        <dbReference type="Proteomes" id="UP001153954"/>
    </source>
</evidence>
<evidence type="ECO:0000256" key="2">
    <source>
        <dbReference type="ARBA" id="ARBA00022771"/>
    </source>
</evidence>
<name>A0AAU9TI00_EUPED</name>
<dbReference type="GO" id="GO:0008270">
    <property type="term" value="F:zinc ion binding"/>
    <property type="evidence" value="ECO:0007669"/>
    <property type="project" value="UniProtKB-KW"/>
</dbReference>
<keyword evidence="3" id="KW-0862">Zinc</keyword>
<evidence type="ECO:0000256" key="1">
    <source>
        <dbReference type="ARBA" id="ARBA00022723"/>
    </source>
</evidence>
<dbReference type="InterPro" id="IPR007588">
    <property type="entry name" value="Znf_FLYWCH"/>
</dbReference>
<reference evidence="5" key="1">
    <citation type="submission" date="2022-03" db="EMBL/GenBank/DDBJ databases">
        <authorList>
            <person name="Tunstrom K."/>
        </authorList>
    </citation>
    <scope>NUCLEOTIDE SEQUENCE</scope>
</reference>
<comment type="caution">
    <text evidence="5">The sequence shown here is derived from an EMBL/GenBank/DDBJ whole genome shotgun (WGS) entry which is preliminary data.</text>
</comment>
<proteinExistence type="predicted"/>
<organism evidence="5 6">
    <name type="scientific">Euphydryas editha</name>
    <name type="common">Edith's checkerspot</name>
    <dbReference type="NCBI Taxonomy" id="104508"/>
    <lineage>
        <taxon>Eukaryota</taxon>
        <taxon>Metazoa</taxon>
        <taxon>Ecdysozoa</taxon>
        <taxon>Arthropoda</taxon>
        <taxon>Hexapoda</taxon>
        <taxon>Insecta</taxon>
        <taxon>Pterygota</taxon>
        <taxon>Neoptera</taxon>
        <taxon>Endopterygota</taxon>
        <taxon>Lepidoptera</taxon>
        <taxon>Glossata</taxon>
        <taxon>Ditrysia</taxon>
        <taxon>Papilionoidea</taxon>
        <taxon>Nymphalidae</taxon>
        <taxon>Nymphalinae</taxon>
        <taxon>Euphydryas</taxon>
    </lineage>
</organism>
<dbReference type="Pfam" id="PF04500">
    <property type="entry name" value="FLYWCH"/>
    <property type="match status" value="1"/>
</dbReference>
<dbReference type="AlphaFoldDB" id="A0AAU9TI00"/>
<keyword evidence="6" id="KW-1185">Reference proteome</keyword>
<keyword evidence="2" id="KW-0863">Zinc-finger</keyword>
<evidence type="ECO:0000256" key="3">
    <source>
        <dbReference type="ARBA" id="ARBA00022833"/>
    </source>
</evidence>
<protein>
    <recommendedName>
        <fullName evidence="4">FLYWCH-type domain-containing protein</fullName>
    </recommendedName>
</protein>
<evidence type="ECO:0000259" key="4">
    <source>
        <dbReference type="Pfam" id="PF04500"/>
    </source>
</evidence>
<evidence type="ECO:0000313" key="5">
    <source>
        <dbReference type="EMBL" id="CAH2085743.1"/>
    </source>
</evidence>
<feature type="domain" description="FLYWCH-type" evidence="4">
    <location>
        <begin position="162"/>
        <end position="208"/>
    </location>
</feature>
<sequence>MRKEKRLCSFRNSWICEFPWIEPLEEKDKVYWKIQYWPTSRGNIPVYQNYTFSFRDKKHLHCSRKFRGHIKYEILPTIKGKQNIILVEGYSFSIQGGNPNTFYCSSKSKLGCKARLGFKNHVITKYYLFHNHPPPHLERAFDGLNYEFIRVAQAKKPLILLQNYTFARTTSDNRYWNCSKKCGLKKCPARLKFDSHGNLVFIKLDHNHEPPTFYKQKDGQYVKIK</sequence>
<dbReference type="Gene3D" id="2.20.25.240">
    <property type="match status" value="2"/>
</dbReference>
<gene>
    <name evidence="5" type="ORF">EEDITHA_LOCUS2188</name>
</gene>
<keyword evidence="1" id="KW-0479">Metal-binding</keyword>